<dbReference type="GO" id="GO:0002143">
    <property type="term" value="P:tRNA wobble position uridine thiolation"/>
    <property type="evidence" value="ECO:0007669"/>
    <property type="project" value="TreeGrafter"/>
</dbReference>
<dbReference type="AlphaFoldDB" id="B3PEU0"/>
<comment type="subcellular location">
    <subcellularLocation>
        <location evidence="1">Cytoplasm</location>
    </subcellularLocation>
</comment>
<dbReference type="GO" id="GO:0097163">
    <property type="term" value="F:sulfur carrier activity"/>
    <property type="evidence" value="ECO:0007669"/>
    <property type="project" value="TreeGrafter"/>
</dbReference>
<comment type="similarity">
    <text evidence="2">Belongs to the DsrE/TusD family.</text>
</comment>
<dbReference type="GO" id="GO:0016783">
    <property type="term" value="F:sulfurtransferase activity"/>
    <property type="evidence" value="ECO:0007669"/>
    <property type="project" value="InterPro"/>
</dbReference>
<dbReference type="KEGG" id="cja:CJA_1664"/>
<evidence type="ECO:0000256" key="1">
    <source>
        <dbReference type="ARBA" id="ARBA00004496"/>
    </source>
</evidence>
<dbReference type="NCBIfam" id="TIGR03012">
    <property type="entry name" value="sulf_tusD_dsrE"/>
    <property type="match status" value="1"/>
</dbReference>
<protein>
    <submittedName>
        <fullName evidence="5">DsrE protein</fullName>
    </submittedName>
</protein>
<dbReference type="GO" id="GO:1990228">
    <property type="term" value="C:sulfurtransferase complex"/>
    <property type="evidence" value="ECO:0007669"/>
    <property type="project" value="TreeGrafter"/>
</dbReference>
<dbReference type="Proteomes" id="UP000001036">
    <property type="component" value="Chromosome"/>
</dbReference>
<dbReference type="OrthoDB" id="9787483at2"/>
<accession>B3PEU0</accession>
<dbReference type="InterPro" id="IPR017463">
    <property type="entry name" value="Sulphur_relay_TusD/DsrE"/>
</dbReference>
<dbReference type="SUPFAM" id="SSF75169">
    <property type="entry name" value="DsrEFH-like"/>
    <property type="match status" value="1"/>
</dbReference>
<dbReference type="eggNOG" id="COG1553">
    <property type="taxonomic scope" value="Bacteria"/>
</dbReference>
<dbReference type="InterPro" id="IPR003787">
    <property type="entry name" value="Sulphur_relay_DsrE/F-like"/>
</dbReference>
<evidence type="ECO:0000256" key="2">
    <source>
        <dbReference type="ARBA" id="ARBA00007067"/>
    </source>
</evidence>
<sequence>MARFSIAVYAPPQTNQTSFSAWQFAQSVLAQGHELYRVFFYMDGVHNADSVITPPQGEPNLVTQWQTLAQNHGTDLVVCIAAALRRGVLNEEEAKRYRKHNHNLAEGFSLSGLGQLVEAIALSDRLIVFGN</sequence>
<evidence type="ECO:0000313" key="5">
    <source>
        <dbReference type="EMBL" id="ACE83703.1"/>
    </source>
</evidence>
<dbReference type="PANTHER" id="PTHR34874:SF3">
    <property type="entry name" value="SULFURTRANSFERASE TUSD"/>
    <property type="match status" value="1"/>
</dbReference>
<reference evidence="5 6" key="1">
    <citation type="journal article" date="2008" name="J. Bacteriol.">
        <title>Insights into plant cell wall degradation from the genome sequence of the soil bacterium Cellvibrio japonicus.</title>
        <authorList>
            <person name="Deboy R.T."/>
            <person name="Mongodin E.F."/>
            <person name="Fouts D.E."/>
            <person name="Tailford L.E."/>
            <person name="Khouri H."/>
            <person name="Emerson J.B."/>
            <person name="Mohamoud Y."/>
            <person name="Watkins K."/>
            <person name="Henrissat B."/>
            <person name="Gilbert H.J."/>
            <person name="Nelson K.E."/>
        </authorList>
    </citation>
    <scope>NUCLEOTIDE SEQUENCE [LARGE SCALE GENOMIC DNA]</scope>
    <source>
        <strain evidence="5 6">Ueda107</strain>
    </source>
</reference>
<dbReference type="Pfam" id="PF02635">
    <property type="entry name" value="DsrE"/>
    <property type="match status" value="1"/>
</dbReference>
<dbReference type="FunFam" id="3.40.1260.10:FF:000001">
    <property type="entry name" value="Sulfurtransferase TusD"/>
    <property type="match status" value="1"/>
</dbReference>
<gene>
    <name evidence="5" type="primary">dsrE</name>
    <name evidence="5" type="ordered locus">CJA_1664</name>
</gene>
<keyword evidence="3" id="KW-0963">Cytoplasm</keyword>
<dbReference type="STRING" id="498211.CJA_1664"/>
<dbReference type="HOGENOM" id="CLU_132095_0_0_6"/>
<name>B3PEU0_CELJU</name>
<keyword evidence="6" id="KW-1185">Reference proteome</keyword>
<evidence type="ECO:0000256" key="4">
    <source>
        <dbReference type="ARBA" id="ARBA00022679"/>
    </source>
</evidence>
<dbReference type="NCBIfam" id="NF001237">
    <property type="entry name" value="PRK00207.1"/>
    <property type="match status" value="1"/>
</dbReference>
<dbReference type="Gene3D" id="3.40.1260.10">
    <property type="entry name" value="DsrEFH-like"/>
    <property type="match status" value="1"/>
</dbReference>
<dbReference type="EMBL" id="CP000934">
    <property type="protein sequence ID" value="ACE83703.1"/>
    <property type="molecule type" value="Genomic_DNA"/>
</dbReference>
<dbReference type="PANTHER" id="PTHR34874">
    <property type="entry name" value="PROTEIN YCHN"/>
    <property type="match status" value="1"/>
</dbReference>
<keyword evidence="4" id="KW-0808">Transferase</keyword>
<evidence type="ECO:0000313" key="6">
    <source>
        <dbReference type="Proteomes" id="UP000001036"/>
    </source>
</evidence>
<dbReference type="RefSeq" id="WP_012487288.1">
    <property type="nucleotide sequence ID" value="NC_010995.1"/>
</dbReference>
<dbReference type="InterPro" id="IPR027396">
    <property type="entry name" value="DsrEFH-like"/>
</dbReference>
<organism evidence="5 6">
    <name type="scientific">Cellvibrio japonicus (strain Ueda107)</name>
    <name type="common">Pseudomonas fluorescens subsp. cellulosa</name>
    <dbReference type="NCBI Taxonomy" id="498211"/>
    <lineage>
        <taxon>Bacteria</taxon>
        <taxon>Pseudomonadati</taxon>
        <taxon>Pseudomonadota</taxon>
        <taxon>Gammaproteobacteria</taxon>
        <taxon>Cellvibrionales</taxon>
        <taxon>Cellvibrionaceae</taxon>
        <taxon>Cellvibrio</taxon>
    </lineage>
</organism>
<evidence type="ECO:0000256" key="3">
    <source>
        <dbReference type="ARBA" id="ARBA00022490"/>
    </source>
</evidence>
<proteinExistence type="inferred from homology"/>